<evidence type="ECO:0000256" key="5">
    <source>
        <dbReference type="ARBA" id="ARBA00022692"/>
    </source>
</evidence>
<dbReference type="InterPro" id="IPR043604">
    <property type="entry name" value="DUF883_N"/>
</dbReference>
<evidence type="ECO:0000259" key="8">
    <source>
        <dbReference type="Pfam" id="PF05957"/>
    </source>
</evidence>
<keyword evidence="5" id="KW-0812">Transmembrane</keyword>
<evidence type="ECO:0000256" key="4">
    <source>
        <dbReference type="ARBA" id="ARBA00022519"/>
    </source>
</evidence>
<feature type="domain" description="DUF883" evidence="8">
    <location>
        <begin position="10"/>
        <end position="61"/>
    </location>
</feature>
<evidence type="ECO:0000313" key="10">
    <source>
        <dbReference type="EMBL" id="OQW87010.1"/>
    </source>
</evidence>
<comment type="similarity">
    <text evidence="2">Belongs to the ElaB/YgaM/YqjD family.</text>
</comment>
<evidence type="ECO:0008006" key="12">
    <source>
        <dbReference type="Google" id="ProtNLM"/>
    </source>
</evidence>
<comment type="caution">
    <text evidence="10">The sequence shown here is derived from an EMBL/GenBank/DDBJ whole genome shotgun (WGS) entry which is preliminary data.</text>
</comment>
<accession>A0A1W9KRN7</accession>
<organism evidence="10 11">
    <name type="scientific">Rhodoferax ferrireducens</name>
    <dbReference type="NCBI Taxonomy" id="192843"/>
    <lineage>
        <taxon>Bacteria</taxon>
        <taxon>Pseudomonadati</taxon>
        <taxon>Pseudomonadota</taxon>
        <taxon>Betaproteobacteria</taxon>
        <taxon>Burkholderiales</taxon>
        <taxon>Comamonadaceae</taxon>
        <taxon>Rhodoferax</taxon>
    </lineage>
</organism>
<comment type="subcellular location">
    <subcellularLocation>
        <location evidence="1">Cell inner membrane</location>
        <topology evidence="1">Single-pass membrane protein</topology>
    </subcellularLocation>
</comment>
<protein>
    <recommendedName>
        <fullName evidence="12">DUF883 domain-containing protein</fullName>
    </recommendedName>
</protein>
<dbReference type="EMBL" id="MTEI01000011">
    <property type="protein sequence ID" value="OQW87010.1"/>
    <property type="molecule type" value="Genomic_DNA"/>
</dbReference>
<evidence type="ECO:0000256" key="6">
    <source>
        <dbReference type="ARBA" id="ARBA00022989"/>
    </source>
</evidence>
<proteinExistence type="inferred from homology"/>
<sequence length="103" mass="11117">MSTITALQKEKLMSDLQVVIGDAEALLRMTSDEVGEGAADLRGRIMDRLHQAKTELAHLQQMAVAKVKEAGHATDEYVHENPWKSIGIAAGAGLVIGLLIGRR</sequence>
<keyword evidence="3" id="KW-1003">Cell membrane</keyword>
<dbReference type="Pfam" id="PF05957">
    <property type="entry name" value="DUF883"/>
    <property type="match status" value="1"/>
</dbReference>
<keyword evidence="7" id="KW-0472">Membrane</keyword>
<dbReference type="GO" id="GO:0005886">
    <property type="term" value="C:plasma membrane"/>
    <property type="evidence" value="ECO:0007669"/>
    <property type="project" value="UniProtKB-SubCell"/>
</dbReference>
<gene>
    <name evidence="10" type="ORF">BWK72_14815</name>
</gene>
<keyword evidence="6" id="KW-1133">Transmembrane helix</keyword>
<dbReference type="InterPro" id="IPR010279">
    <property type="entry name" value="YqjD/ElaB"/>
</dbReference>
<dbReference type="InterPro" id="IPR043605">
    <property type="entry name" value="DUF883_C"/>
</dbReference>
<dbReference type="PANTHER" id="PTHR35893:SF3">
    <property type="entry name" value="INNER MEMBRANE PROTEIN"/>
    <property type="match status" value="1"/>
</dbReference>
<dbReference type="AlphaFoldDB" id="A0A1W9KRN7"/>
<dbReference type="GO" id="GO:0043022">
    <property type="term" value="F:ribosome binding"/>
    <property type="evidence" value="ECO:0007669"/>
    <property type="project" value="InterPro"/>
</dbReference>
<reference evidence="10 11" key="1">
    <citation type="submission" date="2017-01" db="EMBL/GenBank/DDBJ databases">
        <title>Novel large sulfur bacteria in the metagenomes of groundwater-fed chemosynthetic microbial mats in the Lake Huron basin.</title>
        <authorList>
            <person name="Sharrar A.M."/>
            <person name="Flood B.E."/>
            <person name="Bailey J.V."/>
            <person name="Jones D.S."/>
            <person name="Biddanda B."/>
            <person name="Ruberg S.A."/>
            <person name="Marcus D.N."/>
            <person name="Dick G.J."/>
        </authorList>
    </citation>
    <scope>NUCLEOTIDE SEQUENCE [LARGE SCALE GENOMIC DNA]</scope>
    <source>
        <strain evidence="10">A7</strain>
    </source>
</reference>
<evidence type="ECO:0000259" key="9">
    <source>
        <dbReference type="Pfam" id="PF19029"/>
    </source>
</evidence>
<keyword evidence="4" id="KW-0997">Cell inner membrane</keyword>
<dbReference type="PANTHER" id="PTHR35893">
    <property type="entry name" value="INNER MEMBRANE PROTEIN-RELATED"/>
    <property type="match status" value="1"/>
</dbReference>
<name>A0A1W9KRN7_9BURK</name>
<feature type="domain" description="DUF883" evidence="9">
    <location>
        <begin position="74"/>
        <end position="103"/>
    </location>
</feature>
<evidence type="ECO:0000313" key="11">
    <source>
        <dbReference type="Proteomes" id="UP000192505"/>
    </source>
</evidence>
<evidence type="ECO:0000256" key="1">
    <source>
        <dbReference type="ARBA" id="ARBA00004377"/>
    </source>
</evidence>
<evidence type="ECO:0000256" key="2">
    <source>
        <dbReference type="ARBA" id="ARBA00010423"/>
    </source>
</evidence>
<evidence type="ECO:0000256" key="7">
    <source>
        <dbReference type="ARBA" id="ARBA00023136"/>
    </source>
</evidence>
<dbReference type="Proteomes" id="UP000192505">
    <property type="component" value="Unassembled WGS sequence"/>
</dbReference>
<evidence type="ECO:0000256" key="3">
    <source>
        <dbReference type="ARBA" id="ARBA00022475"/>
    </source>
</evidence>
<dbReference type="Pfam" id="PF19029">
    <property type="entry name" value="DUF883_C"/>
    <property type="match status" value="1"/>
</dbReference>